<name>A0A8H5AW24_9AGAR</name>
<dbReference type="Proteomes" id="UP000567179">
    <property type="component" value="Unassembled WGS sequence"/>
</dbReference>
<evidence type="ECO:0000313" key="1">
    <source>
        <dbReference type="EMBL" id="KAF5312034.1"/>
    </source>
</evidence>
<organism evidence="1 2">
    <name type="scientific">Psilocybe cf. subviscida</name>
    <dbReference type="NCBI Taxonomy" id="2480587"/>
    <lineage>
        <taxon>Eukaryota</taxon>
        <taxon>Fungi</taxon>
        <taxon>Dikarya</taxon>
        <taxon>Basidiomycota</taxon>
        <taxon>Agaricomycotina</taxon>
        <taxon>Agaricomycetes</taxon>
        <taxon>Agaricomycetidae</taxon>
        <taxon>Agaricales</taxon>
        <taxon>Agaricineae</taxon>
        <taxon>Strophariaceae</taxon>
        <taxon>Psilocybe</taxon>
    </lineage>
</organism>
<accession>A0A8H5AW24</accession>
<keyword evidence="2" id="KW-1185">Reference proteome</keyword>
<proteinExistence type="predicted"/>
<protein>
    <submittedName>
        <fullName evidence="1">Uncharacterized protein</fullName>
    </submittedName>
</protein>
<dbReference type="AlphaFoldDB" id="A0A8H5AW24"/>
<gene>
    <name evidence="1" type="ORF">D9619_002395</name>
</gene>
<reference evidence="1 2" key="1">
    <citation type="journal article" date="2020" name="ISME J.">
        <title>Uncovering the hidden diversity of litter-decomposition mechanisms in mushroom-forming fungi.</title>
        <authorList>
            <person name="Floudas D."/>
            <person name="Bentzer J."/>
            <person name="Ahren D."/>
            <person name="Johansson T."/>
            <person name="Persson P."/>
            <person name="Tunlid A."/>
        </authorList>
    </citation>
    <scope>NUCLEOTIDE SEQUENCE [LARGE SCALE GENOMIC DNA]</scope>
    <source>
        <strain evidence="1 2">CBS 101986</strain>
    </source>
</reference>
<sequence length="553" mass="61528">MSYVPWLWDAVGIALPWKICRAPLCLMHEVGRSRQEDRGIACPASGVTDRYQPGARFIDPPPACRNLRQNIPTRPSQCRVYQQRTCGSPKEGPDSGEDVKRSAFVIASMPNLESNMPFDAPSLDSPHSVSWPQAICCNECGGYYGMDLAARAGATLPLTIILFEKNTHDHSAPISACSRSILGLIATYAPRLCYLQATLSRPALEALCRAYRARSSLKTLHIFTVTGRGGGYVHSELNFRPTVLHIDGLGWNDVAVDTSILTHVELTRLHVMECVDLIRNSPLLVSCTLHDGRFDGPSSFPWRLPGTERSTRRYLKHLYIRTKDYFVTPYVLENLDFPSLESLALSPSGHHQQDLFAAILQHLHRSGSSLQTFVFSGLRLDTLDECTRFSELVDVMAPTLRELSLPGNNYHYRNLQRQHFSSLFGSVLSRLHKLRSLTVHSPRRAEWLFLLQTLLKSSLAIVTATAQTLSVNLSSSESPLHRNSSGCLVFKADVSNYASLSASDVQNILDIMQHQRICLRLECASGMWPVGDLKQDLDVYEGIIAALGNLLDS</sequence>
<comment type="caution">
    <text evidence="1">The sequence shown here is derived from an EMBL/GenBank/DDBJ whole genome shotgun (WGS) entry which is preliminary data.</text>
</comment>
<evidence type="ECO:0000313" key="2">
    <source>
        <dbReference type="Proteomes" id="UP000567179"/>
    </source>
</evidence>
<dbReference type="EMBL" id="JAACJJ010000056">
    <property type="protein sequence ID" value="KAF5312034.1"/>
    <property type="molecule type" value="Genomic_DNA"/>
</dbReference>